<feature type="domain" description="DDH" evidence="1">
    <location>
        <begin position="22"/>
        <end position="165"/>
    </location>
</feature>
<dbReference type="InterPro" id="IPR051319">
    <property type="entry name" value="Oligoribo/pAp-PDE_c-di-AMP_PDE"/>
</dbReference>
<dbReference type="Pfam" id="PF02272">
    <property type="entry name" value="DHHA1"/>
    <property type="match status" value="1"/>
</dbReference>
<reference evidence="3" key="1">
    <citation type="journal article" date="2020" name="ISME J.">
        <title>Gammaproteobacteria mediating utilization of methyl-, sulfur- and petroleum organic compounds in deep ocean hydrothermal plumes.</title>
        <authorList>
            <person name="Zhou Z."/>
            <person name="Liu Y."/>
            <person name="Pan J."/>
            <person name="Cron B.R."/>
            <person name="Toner B.M."/>
            <person name="Anantharaman K."/>
            <person name="Breier J.A."/>
            <person name="Dick G.J."/>
            <person name="Li M."/>
        </authorList>
    </citation>
    <scope>NUCLEOTIDE SEQUENCE</scope>
    <source>
        <strain evidence="3">SZUA-1515</strain>
    </source>
</reference>
<dbReference type="PANTHER" id="PTHR47618">
    <property type="entry name" value="BIFUNCTIONAL OLIGORIBONUCLEASE AND PAP PHOSPHATASE NRNA"/>
    <property type="match status" value="1"/>
</dbReference>
<comment type="caution">
    <text evidence="3">The sequence shown here is derived from an EMBL/GenBank/DDBJ whole genome shotgun (WGS) entry which is preliminary data.</text>
</comment>
<dbReference type="InterPro" id="IPR003156">
    <property type="entry name" value="DHHA1_dom"/>
</dbReference>
<dbReference type="GO" id="GO:0003676">
    <property type="term" value="F:nucleic acid binding"/>
    <property type="evidence" value="ECO:0007669"/>
    <property type="project" value="InterPro"/>
</dbReference>
<protein>
    <recommendedName>
        <fullName evidence="5">DDH domain-containing protein</fullName>
    </recommendedName>
</protein>
<dbReference type="EMBL" id="DQVM01000094">
    <property type="protein sequence ID" value="HIQ29876.1"/>
    <property type="molecule type" value="Genomic_DNA"/>
</dbReference>
<dbReference type="Pfam" id="PF01368">
    <property type="entry name" value="DHH"/>
    <property type="match status" value="1"/>
</dbReference>
<proteinExistence type="predicted"/>
<evidence type="ECO:0000259" key="2">
    <source>
        <dbReference type="Pfam" id="PF02272"/>
    </source>
</evidence>
<evidence type="ECO:0000313" key="4">
    <source>
        <dbReference type="Proteomes" id="UP000608579"/>
    </source>
</evidence>
<sequence length="337" mass="37110">MRKPEVIHELDSFLRNNTQGKKITVITHWGGDADSIGAAYVLIRLLEKHYGASSVSLIIPETLTTHSRAILSKLNLEPANDIGDADVFILIDVGSLEQVGKYLDTVLEKGKKALIDHHLHKTYDERIRYVVSDEYQSTSEIIYDLAAHIGWRFSKEEAEALFMGIYYDTARLSVADRESLSKICSLTSLGVEPAQVLMGLETQVDESERIARLKAATRMSIYRVGEWIIATSNVSAFQTSAARALLGLGAHVAVVAGEDEEEETVSISLRAQQDFVRKTSINMGRVLVDVICGKYGGTGGGHATVARVKCKGEIDEILSFIIRQIGQMLSSEVKRVS</sequence>
<dbReference type="Proteomes" id="UP000608579">
    <property type="component" value="Unassembled WGS sequence"/>
</dbReference>
<evidence type="ECO:0000313" key="3">
    <source>
        <dbReference type="EMBL" id="HIQ29876.1"/>
    </source>
</evidence>
<dbReference type="Gene3D" id="3.10.310.30">
    <property type="match status" value="1"/>
</dbReference>
<feature type="domain" description="DHHA1" evidence="2">
    <location>
        <begin position="249"/>
        <end position="325"/>
    </location>
</feature>
<dbReference type="InterPro" id="IPR001667">
    <property type="entry name" value="DDH_dom"/>
</dbReference>
<dbReference type="PANTHER" id="PTHR47618:SF1">
    <property type="entry name" value="BIFUNCTIONAL OLIGORIBONUCLEASE AND PAP PHOSPHATASE NRNA"/>
    <property type="match status" value="1"/>
</dbReference>
<name>A0A832ZW14_CALS0</name>
<dbReference type="InterPro" id="IPR038763">
    <property type="entry name" value="DHH_sf"/>
</dbReference>
<dbReference type="Gene3D" id="3.90.1640.10">
    <property type="entry name" value="inorganic pyrophosphatase (n-terminal core)"/>
    <property type="match status" value="1"/>
</dbReference>
<dbReference type="SUPFAM" id="SSF64182">
    <property type="entry name" value="DHH phosphoesterases"/>
    <property type="match status" value="1"/>
</dbReference>
<evidence type="ECO:0000259" key="1">
    <source>
        <dbReference type="Pfam" id="PF01368"/>
    </source>
</evidence>
<gene>
    <name evidence="3" type="ORF">EYH45_04860</name>
</gene>
<evidence type="ECO:0008006" key="5">
    <source>
        <dbReference type="Google" id="ProtNLM"/>
    </source>
</evidence>
<accession>A0A832ZW14</accession>
<dbReference type="AlphaFoldDB" id="A0A832ZW14"/>
<organism evidence="3 4">
    <name type="scientific">Caldiarchaeum subterraneum</name>
    <dbReference type="NCBI Taxonomy" id="311458"/>
    <lineage>
        <taxon>Archaea</taxon>
        <taxon>Nitrososphaerota</taxon>
        <taxon>Candidatus Caldarchaeales</taxon>
        <taxon>Candidatus Caldarchaeaceae</taxon>
        <taxon>Candidatus Caldarchaeum</taxon>
    </lineage>
</organism>